<dbReference type="Proteomes" id="UP000708208">
    <property type="component" value="Unassembled WGS sequence"/>
</dbReference>
<protein>
    <submittedName>
        <fullName evidence="1">Uncharacterized protein</fullName>
    </submittedName>
</protein>
<organism evidence="1 2">
    <name type="scientific">Allacma fusca</name>
    <dbReference type="NCBI Taxonomy" id="39272"/>
    <lineage>
        <taxon>Eukaryota</taxon>
        <taxon>Metazoa</taxon>
        <taxon>Ecdysozoa</taxon>
        <taxon>Arthropoda</taxon>
        <taxon>Hexapoda</taxon>
        <taxon>Collembola</taxon>
        <taxon>Symphypleona</taxon>
        <taxon>Sminthuridae</taxon>
        <taxon>Allacma</taxon>
    </lineage>
</organism>
<reference evidence="1" key="1">
    <citation type="submission" date="2021-06" db="EMBL/GenBank/DDBJ databases">
        <authorList>
            <person name="Hodson N. C."/>
            <person name="Mongue J. A."/>
            <person name="Jaron S. K."/>
        </authorList>
    </citation>
    <scope>NUCLEOTIDE SEQUENCE</scope>
</reference>
<accession>A0A8J2KL88</accession>
<comment type="caution">
    <text evidence="1">The sequence shown here is derived from an EMBL/GenBank/DDBJ whole genome shotgun (WGS) entry which is preliminary data.</text>
</comment>
<evidence type="ECO:0000313" key="1">
    <source>
        <dbReference type="EMBL" id="CAG7727945.1"/>
    </source>
</evidence>
<evidence type="ECO:0000313" key="2">
    <source>
        <dbReference type="Proteomes" id="UP000708208"/>
    </source>
</evidence>
<proteinExistence type="predicted"/>
<keyword evidence="2" id="KW-1185">Reference proteome</keyword>
<dbReference type="AlphaFoldDB" id="A0A8J2KL88"/>
<dbReference type="EMBL" id="CAJVCH010155811">
    <property type="protein sequence ID" value="CAG7727945.1"/>
    <property type="molecule type" value="Genomic_DNA"/>
</dbReference>
<gene>
    <name evidence="1" type="ORF">AFUS01_LOCUS16760</name>
</gene>
<name>A0A8J2KL88_9HEXA</name>
<sequence>MLSQLIQMTSALITLFVKESKLYIEFHQNGTEKRFERGIMKVLLAKTKNLIFYGKKHGFKGETQKTKMRHLKIVLNDLKRNPKWVNALQVLEEFIYGVFGKPFI</sequence>